<evidence type="ECO:0000313" key="2">
    <source>
        <dbReference type="Proteomes" id="UP000053240"/>
    </source>
</evidence>
<sequence length="126" mass="13789">MKKCKENKKTTPPKPKSKPLDLCKNCTSKYCPGSTNLVSQKRSNITPKASKTSVGTKASKMSTSNKCNCTSYLDHAAMLDMIIDDNICSCGIFAQALRSNIHMNIGTLIHQEECSSATEDNVIEKN</sequence>
<dbReference type="EMBL" id="KQ459833">
    <property type="protein sequence ID" value="KPJ19807.1"/>
    <property type="molecule type" value="Genomic_DNA"/>
</dbReference>
<keyword evidence="2" id="KW-1185">Reference proteome</keyword>
<gene>
    <name evidence="1" type="ORF">RR48_07406</name>
</gene>
<dbReference type="AlphaFoldDB" id="A0A194RQP5"/>
<accession>A0A194RQP5</accession>
<dbReference type="InParanoid" id="A0A194RQP5"/>
<organism evidence="1 2">
    <name type="scientific">Papilio machaon</name>
    <name type="common">Old World swallowtail butterfly</name>
    <dbReference type="NCBI Taxonomy" id="76193"/>
    <lineage>
        <taxon>Eukaryota</taxon>
        <taxon>Metazoa</taxon>
        <taxon>Ecdysozoa</taxon>
        <taxon>Arthropoda</taxon>
        <taxon>Hexapoda</taxon>
        <taxon>Insecta</taxon>
        <taxon>Pterygota</taxon>
        <taxon>Neoptera</taxon>
        <taxon>Endopterygota</taxon>
        <taxon>Lepidoptera</taxon>
        <taxon>Glossata</taxon>
        <taxon>Ditrysia</taxon>
        <taxon>Papilionoidea</taxon>
        <taxon>Papilionidae</taxon>
        <taxon>Papilioninae</taxon>
        <taxon>Papilio</taxon>
    </lineage>
</organism>
<protein>
    <submittedName>
        <fullName evidence="1">Uncharacterized protein</fullName>
    </submittedName>
</protein>
<proteinExistence type="predicted"/>
<evidence type="ECO:0000313" key="1">
    <source>
        <dbReference type="EMBL" id="KPJ19807.1"/>
    </source>
</evidence>
<name>A0A194RQP5_PAPMA</name>
<dbReference type="Proteomes" id="UP000053240">
    <property type="component" value="Unassembled WGS sequence"/>
</dbReference>
<reference evidence="1 2" key="1">
    <citation type="journal article" date="2015" name="Nat. Commun.">
        <title>Outbred genome sequencing and CRISPR/Cas9 gene editing in butterflies.</title>
        <authorList>
            <person name="Li X."/>
            <person name="Fan D."/>
            <person name="Zhang W."/>
            <person name="Liu G."/>
            <person name="Zhang L."/>
            <person name="Zhao L."/>
            <person name="Fang X."/>
            <person name="Chen L."/>
            <person name="Dong Y."/>
            <person name="Chen Y."/>
            <person name="Ding Y."/>
            <person name="Zhao R."/>
            <person name="Feng M."/>
            <person name="Zhu Y."/>
            <person name="Feng Y."/>
            <person name="Jiang X."/>
            <person name="Zhu D."/>
            <person name="Xiang H."/>
            <person name="Feng X."/>
            <person name="Li S."/>
            <person name="Wang J."/>
            <person name="Zhang G."/>
            <person name="Kronforst M.R."/>
            <person name="Wang W."/>
        </authorList>
    </citation>
    <scope>NUCLEOTIDE SEQUENCE [LARGE SCALE GENOMIC DNA]</scope>
    <source>
        <strain evidence="1">Ya'a_city_454_Pm</strain>
        <tissue evidence="1">Whole body</tissue>
    </source>
</reference>